<feature type="compositionally biased region" description="Basic and acidic residues" evidence="1">
    <location>
        <begin position="82"/>
        <end position="95"/>
    </location>
</feature>
<evidence type="ECO:0000313" key="2">
    <source>
        <dbReference type="EMBL" id="CAD7586907.1"/>
    </source>
</evidence>
<proteinExistence type="predicted"/>
<sequence length="119" mass="13085">MEGERKAILEKKTTLSIPDQDSNLDLLVIGSLIYCERSALDYAATEEKPPPVHPTEIRTSISPSSAVKLNTTSALANYATEAVKEEPVQERREVQPCEENGEGEDVEYGGREEYQGTDG</sequence>
<feature type="region of interest" description="Disordered" evidence="1">
    <location>
        <begin position="81"/>
        <end position="119"/>
    </location>
</feature>
<name>A0A7R9JQP5_TIMGE</name>
<evidence type="ECO:0000256" key="1">
    <source>
        <dbReference type="SAM" id="MobiDB-lite"/>
    </source>
</evidence>
<organism evidence="2">
    <name type="scientific">Timema genevievae</name>
    <name type="common">Walking stick</name>
    <dbReference type="NCBI Taxonomy" id="629358"/>
    <lineage>
        <taxon>Eukaryota</taxon>
        <taxon>Metazoa</taxon>
        <taxon>Ecdysozoa</taxon>
        <taxon>Arthropoda</taxon>
        <taxon>Hexapoda</taxon>
        <taxon>Insecta</taxon>
        <taxon>Pterygota</taxon>
        <taxon>Neoptera</taxon>
        <taxon>Polyneoptera</taxon>
        <taxon>Phasmatodea</taxon>
        <taxon>Timematodea</taxon>
        <taxon>Timematoidea</taxon>
        <taxon>Timematidae</taxon>
        <taxon>Timema</taxon>
    </lineage>
</organism>
<feature type="compositionally biased region" description="Basic and acidic residues" evidence="1">
    <location>
        <begin position="108"/>
        <end position="119"/>
    </location>
</feature>
<dbReference type="AlphaFoldDB" id="A0A7R9JQP5"/>
<dbReference type="EMBL" id="OE839359">
    <property type="protein sequence ID" value="CAD7586907.1"/>
    <property type="molecule type" value="Genomic_DNA"/>
</dbReference>
<accession>A0A7R9JQP5</accession>
<reference evidence="2" key="1">
    <citation type="submission" date="2020-11" db="EMBL/GenBank/DDBJ databases">
        <authorList>
            <person name="Tran Van P."/>
        </authorList>
    </citation>
    <scope>NUCLEOTIDE SEQUENCE</scope>
</reference>
<protein>
    <submittedName>
        <fullName evidence="2">Uncharacterized protein</fullName>
    </submittedName>
</protein>
<gene>
    <name evidence="2" type="ORF">TGEB3V08_LOCUS1164</name>
</gene>